<keyword evidence="11" id="KW-1185">Reference proteome</keyword>
<keyword evidence="2" id="KW-0328">Glycosyltransferase</keyword>
<keyword evidence="9" id="KW-0732">Signal</keyword>
<dbReference type="RefSeq" id="XP_022584751.1">
    <property type="nucleotide sequence ID" value="XM_022724566.1"/>
</dbReference>
<dbReference type="VEuPathDB" id="FungiDB:ASPZODRAFT_139554"/>
<dbReference type="PANTHER" id="PTHR47844:SF1">
    <property type="entry name" value="EXOSTOSIN-LIKE 2"/>
    <property type="match status" value="1"/>
</dbReference>
<dbReference type="OrthoDB" id="2849215at2759"/>
<dbReference type="SUPFAM" id="SSF53448">
    <property type="entry name" value="Nucleotide-diphospho-sugar transferases"/>
    <property type="match status" value="1"/>
</dbReference>
<evidence type="ECO:0000256" key="7">
    <source>
        <dbReference type="ARBA" id="ARBA00023180"/>
    </source>
</evidence>
<evidence type="ECO:0000256" key="5">
    <source>
        <dbReference type="ARBA" id="ARBA00022989"/>
    </source>
</evidence>
<evidence type="ECO:0000256" key="8">
    <source>
        <dbReference type="SAM" id="Phobius"/>
    </source>
</evidence>
<accession>A0A1L9ST07</accession>
<dbReference type="InterPro" id="IPR029044">
    <property type="entry name" value="Nucleotide-diphossugar_trans"/>
</dbReference>
<evidence type="ECO:0000256" key="1">
    <source>
        <dbReference type="ARBA" id="ARBA00004370"/>
    </source>
</evidence>
<proteinExistence type="predicted"/>
<evidence type="ECO:0000256" key="2">
    <source>
        <dbReference type="ARBA" id="ARBA00022676"/>
    </source>
</evidence>
<reference evidence="11" key="1">
    <citation type="journal article" date="2017" name="Genome Biol.">
        <title>Comparative genomics reveals high biological diversity and specific adaptations in the industrially and medically important fungal genus Aspergillus.</title>
        <authorList>
            <person name="de Vries R.P."/>
            <person name="Riley R."/>
            <person name="Wiebenga A."/>
            <person name="Aguilar-Osorio G."/>
            <person name="Amillis S."/>
            <person name="Uchima C.A."/>
            <person name="Anderluh G."/>
            <person name="Asadollahi M."/>
            <person name="Askin M."/>
            <person name="Barry K."/>
            <person name="Battaglia E."/>
            <person name="Bayram O."/>
            <person name="Benocci T."/>
            <person name="Braus-Stromeyer S.A."/>
            <person name="Caldana C."/>
            <person name="Canovas D."/>
            <person name="Cerqueira G.C."/>
            <person name="Chen F."/>
            <person name="Chen W."/>
            <person name="Choi C."/>
            <person name="Clum A."/>
            <person name="Dos Santos R.A."/>
            <person name="Damasio A.R."/>
            <person name="Diallinas G."/>
            <person name="Emri T."/>
            <person name="Fekete E."/>
            <person name="Flipphi M."/>
            <person name="Freyberg S."/>
            <person name="Gallo A."/>
            <person name="Gournas C."/>
            <person name="Habgood R."/>
            <person name="Hainaut M."/>
            <person name="Harispe M.L."/>
            <person name="Henrissat B."/>
            <person name="Hilden K.S."/>
            <person name="Hope R."/>
            <person name="Hossain A."/>
            <person name="Karabika E."/>
            <person name="Karaffa L."/>
            <person name="Karanyi Z."/>
            <person name="Krasevec N."/>
            <person name="Kuo A."/>
            <person name="Kusch H."/>
            <person name="LaButti K."/>
            <person name="Lagendijk E.L."/>
            <person name="Lapidus A."/>
            <person name="Levasseur A."/>
            <person name="Lindquist E."/>
            <person name="Lipzen A."/>
            <person name="Logrieco A.F."/>
            <person name="MacCabe A."/>
            <person name="Maekelae M.R."/>
            <person name="Malavazi I."/>
            <person name="Melin P."/>
            <person name="Meyer V."/>
            <person name="Mielnichuk N."/>
            <person name="Miskei M."/>
            <person name="Molnar A.P."/>
            <person name="Mule G."/>
            <person name="Ngan C.Y."/>
            <person name="Orejas M."/>
            <person name="Orosz E."/>
            <person name="Ouedraogo J.P."/>
            <person name="Overkamp K.M."/>
            <person name="Park H.-S."/>
            <person name="Perrone G."/>
            <person name="Piumi F."/>
            <person name="Punt P.J."/>
            <person name="Ram A.F."/>
            <person name="Ramon A."/>
            <person name="Rauscher S."/>
            <person name="Record E."/>
            <person name="Riano-Pachon D.M."/>
            <person name="Robert V."/>
            <person name="Roehrig J."/>
            <person name="Ruller R."/>
            <person name="Salamov A."/>
            <person name="Salih N.S."/>
            <person name="Samson R.A."/>
            <person name="Sandor E."/>
            <person name="Sanguinetti M."/>
            <person name="Schuetze T."/>
            <person name="Sepcic K."/>
            <person name="Shelest E."/>
            <person name="Sherlock G."/>
            <person name="Sophianopoulou V."/>
            <person name="Squina F.M."/>
            <person name="Sun H."/>
            <person name="Susca A."/>
            <person name="Todd R.B."/>
            <person name="Tsang A."/>
            <person name="Unkles S.E."/>
            <person name="van de Wiele N."/>
            <person name="van Rossen-Uffink D."/>
            <person name="Oliveira J.V."/>
            <person name="Vesth T.C."/>
            <person name="Visser J."/>
            <person name="Yu J.-H."/>
            <person name="Zhou M."/>
            <person name="Andersen M.R."/>
            <person name="Archer D.B."/>
            <person name="Baker S.E."/>
            <person name="Benoit I."/>
            <person name="Brakhage A.A."/>
            <person name="Braus G.H."/>
            <person name="Fischer R."/>
            <person name="Frisvad J.C."/>
            <person name="Goldman G.H."/>
            <person name="Houbraken J."/>
            <person name="Oakley B."/>
            <person name="Pocsi I."/>
            <person name="Scazzocchio C."/>
            <person name="Seiboth B."/>
            <person name="vanKuyk P.A."/>
            <person name="Wortman J."/>
            <person name="Dyer P.S."/>
            <person name="Grigoriev I.V."/>
        </authorList>
    </citation>
    <scope>NUCLEOTIDE SEQUENCE [LARGE SCALE GENOMIC DNA]</scope>
    <source>
        <strain evidence="11">CBS 506.65</strain>
    </source>
</reference>
<dbReference type="GO" id="GO:0016020">
    <property type="term" value="C:membrane"/>
    <property type="evidence" value="ECO:0007669"/>
    <property type="project" value="UniProtKB-SubCell"/>
</dbReference>
<feature type="chain" id="PRO_5009887564" description="Glycosyltransferase 2-like domain-containing protein" evidence="9">
    <location>
        <begin position="18"/>
        <end position="404"/>
    </location>
</feature>
<evidence type="ECO:0008006" key="12">
    <source>
        <dbReference type="Google" id="ProtNLM"/>
    </source>
</evidence>
<dbReference type="GO" id="GO:0016757">
    <property type="term" value="F:glycosyltransferase activity"/>
    <property type="evidence" value="ECO:0007669"/>
    <property type="project" value="UniProtKB-KW"/>
</dbReference>
<keyword evidence="4 8" id="KW-0812">Transmembrane</keyword>
<keyword evidence="5 8" id="KW-1133">Transmembrane helix</keyword>
<keyword evidence="3" id="KW-0808">Transferase</keyword>
<dbReference type="EMBL" id="KV878337">
    <property type="protein sequence ID" value="OJJ50241.1"/>
    <property type="molecule type" value="Genomic_DNA"/>
</dbReference>
<dbReference type="Pfam" id="PF13641">
    <property type="entry name" value="Glyco_tranf_2_3"/>
    <property type="match status" value="1"/>
</dbReference>
<dbReference type="GeneID" id="34611031"/>
<evidence type="ECO:0000256" key="4">
    <source>
        <dbReference type="ARBA" id="ARBA00022692"/>
    </source>
</evidence>
<keyword evidence="6 8" id="KW-0472">Membrane</keyword>
<feature type="transmembrane region" description="Helical" evidence="8">
    <location>
        <begin position="306"/>
        <end position="327"/>
    </location>
</feature>
<dbReference type="CDD" id="cd06434">
    <property type="entry name" value="GT2_HAS"/>
    <property type="match status" value="1"/>
</dbReference>
<dbReference type="STRING" id="1073090.A0A1L9ST07"/>
<sequence length="404" mass="45528">MSRFIVALAMLILGVVAGPLLCMEQLVLSSPSYRPRDCTVILPTVDPKNPDFVECIMSCLVNKPGEIIIVTVGEALTSLTRQIVAPFMERFPSTVITVTATNVANKRVQVAHGLPLVRTPITVLLDDHVFWPSARFLPTVLAPFENPGVGVVGTNKRVRRTDRGVNMRSFWNMIGALYLERHNFEIRATNAIDGGVFVVSGRTSVLRTVILQDPDFIAGFTNERFFFGLFGPLNADDDNFITRWMVRHGWEVKIQYCKDALIETTLGTYPKFLSQCLRWVRTTWRSNSASLFTDGTVWTRQPWCVYAVYLTSFVNFALFYDGALVYTLATSRLASIKTVAGLVLWIFSSKMVKLTPYFLREPQDLVMLPGYFVFAYFHSLVKLYAGLTFWVTTWGGRNLAAINK</sequence>
<organism evidence="10 11">
    <name type="scientific">Penicilliopsis zonata CBS 506.65</name>
    <dbReference type="NCBI Taxonomy" id="1073090"/>
    <lineage>
        <taxon>Eukaryota</taxon>
        <taxon>Fungi</taxon>
        <taxon>Dikarya</taxon>
        <taxon>Ascomycota</taxon>
        <taxon>Pezizomycotina</taxon>
        <taxon>Eurotiomycetes</taxon>
        <taxon>Eurotiomycetidae</taxon>
        <taxon>Eurotiales</taxon>
        <taxon>Aspergillaceae</taxon>
        <taxon>Penicilliopsis</taxon>
    </lineage>
</organism>
<dbReference type="Gene3D" id="3.90.550.10">
    <property type="entry name" value="Spore Coat Polysaccharide Biosynthesis Protein SpsA, Chain A"/>
    <property type="match status" value="1"/>
</dbReference>
<feature type="signal peptide" evidence="9">
    <location>
        <begin position="1"/>
        <end position="17"/>
    </location>
</feature>
<dbReference type="PANTHER" id="PTHR47844">
    <property type="entry name" value="SYNTHASE CPS1, PUTATIVE (AFU_ORTHOLOGUE AFUA_7G02500)-RELATED"/>
    <property type="match status" value="1"/>
</dbReference>
<evidence type="ECO:0000313" key="10">
    <source>
        <dbReference type="EMBL" id="OJJ50241.1"/>
    </source>
</evidence>
<dbReference type="AlphaFoldDB" id="A0A1L9ST07"/>
<feature type="transmembrane region" description="Helical" evidence="8">
    <location>
        <begin position="371"/>
        <end position="394"/>
    </location>
</feature>
<gene>
    <name evidence="10" type="ORF">ASPZODRAFT_139554</name>
</gene>
<evidence type="ECO:0000256" key="3">
    <source>
        <dbReference type="ARBA" id="ARBA00022679"/>
    </source>
</evidence>
<feature type="transmembrane region" description="Helical" evidence="8">
    <location>
        <begin position="339"/>
        <end position="359"/>
    </location>
</feature>
<comment type="subcellular location">
    <subcellularLocation>
        <location evidence="1">Membrane</location>
    </subcellularLocation>
</comment>
<evidence type="ECO:0000256" key="6">
    <source>
        <dbReference type="ARBA" id="ARBA00023136"/>
    </source>
</evidence>
<evidence type="ECO:0000256" key="9">
    <source>
        <dbReference type="SAM" id="SignalP"/>
    </source>
</evidence>
<dbReference type="Proteomes" id="UP000184188">
    <property type="component" value="Unassembled WGS sequence"/>
</dbReference>
<dbReference type="InterPro" id="IPR052427">
    <property type="entry name" value="Glycosyltrans_GT2/GT47"/>
</dbReference>
<keyword evidence="7" id="KW-0325">Glycoprotein</keyword>
<protein>
    <recommendedName>
        <fullName evidence="12">Glycosyltransferase 2-like domain-containing protein</fullName>
    </recommendedName>
</protein>
<evidence type="ECO:0000313" key="11">
    <source>
        <dbReference type="Proteomes" id="UP000184188"/>
    </source>
</evidence>
<name>A0A1L9ST07_9EURO</name>